<feature type="region of interest" description="Disordered" evidence="1">
    <location>
        <begin position="1"/>
        <end position="40"/>
    </location>
</feature>
<protein>
    <submittedName>
        <fullName evidence="3">Uncharacterized protein</fullName>
    </submittedName>
</protein>
<proteinExistence type="predicted"/>
<feature type="compositionally biased region" description="Polar residues" evidence="1">
    <location>
        <begin position="7"/>
        <end position="19"/>
    </location>
</feature>
<keyword evidence="2" id="KW-1185">Reference proteome</keyword>
<evidence type="ECO:0000313" key="2">
    <source>
        <dbReference type="Proteomes" id="UP000887566"/>
    </source>
</evidence>
<dbReference type="Proteomes" id="UP000887566">
    <property type="component" value="Unplaced"/>
</dbReference>
<dbReference type="WBParaSite" id="PSAMB.scaffold515size48503.g6741.t1">
    <property type="protein sequence ID" value="PSAMB.scaffold515size48503.g6741.t1"/>
    <property type="gene ID" value="PSAMB.scaffold515size48503.g6741"/>
</dbReference>
<name>A0A914WT27_9BILA</name>
<accession>A0A914WT27</accession>
<organism evidence="2 3">
    <name type="scientific">Plectus sambesii</name>
    <dbReference type="NCBI Taxonomy" id="2011161"/>
    <lineage>
        <taxon>Eukaryota</taxon>
        <taxon>Metazoa</taxon>
        <taxon>Ecdysozoa</taxon>
        <taxon>Nematoda</taxon>
        <taxon>Chromadorea</taxon>
        <taxon>Plectida</taxon>
        <taxon>Plectina</taxon>
        <taxon>Plectoidea</taxon>
        <taxon>Plectidae</taxon>
        <taxon>Plectus</taxon>
    </lineage>
</organism>
<dbReference type="AlphaFoldDB" id="A0A914WT27"/>
<reference evidence="3" key="1">
    <citation type="submission" date="2022-11" db="UniProtKB">
        <authorList>
            <consortium name="WormBaseParasite"/>
        </authorList>
    </citation>
    <scope>IDENTIFICATION</scope>
</reference>
<sequence>MDVGAASSFSARPTPTSIGSIMRRRQQRVQPADSASPRGRIHSVHVDSIYHRFDRRLRRTDAMVTQGWIERALTPVEFDIRRKRRLIEHRVPTSRLGRPLMTAGR</sequence>
<evidence type="ECO:0000313" key="3">
    <source>
        <dbReference type="WBParaSite" id="PSAMB.scaffold515size48503.g6741.t1"/>
    </source>
</evidence>
<evidence type="ECO:0000256" key="1">
    <source>
        <dbReference type="SAM" id="MobiDB-lite"/>
    </source>
</evidence>